<protein>
    <recommendedName>
        <fullName evidence="10">Central kinetochore subunit MCM21</fullName>
    </recommendedName>
</protein>
<dbReference type="GO" id="GO:0000776">
    <property type="term" value="C:kinetochore"/>
    <property type="evidence" value="ECO:0007669"/>
    <property type="project" value="InterPro"/>
</dbReference>
<dbReference type="Pfam" id="PF09496">
    <property type="entry name" value="CENP-O"/>
    <property type="match status" value="1"/>
</dbReference>
<dbReference type="GO" id="GO:0005634">
    <property type="term" value="C:nucleus"/>
    <property type="evidence" value="ECO:0007669"/>
    <property type="project" value="UniProtKB-SubCell"/>
</dbReference>
<keyword evidence="9" id="KW-1185">Reference proteome</keyword>
<keyword evidence="5" id="KW-0539">Nucleus</keyword>
<evidence type="ECO:0000256" key="3">
    <source>
        <dbReference type="ARBA" id="ARBA00007321"/>
    </source>
</evidence>
<sequence length="251" mass="28601">MTDKLTEIQADIDDLEGEVARLQQEYDRLISKLPGAATNAPVSKVTHEFFDDQIAPLLGVMAPESKANDENEAVFYHILNEAFYRLAGVTAFPITDDTVGIRFDNYNLRTKKFDIPHYMILRSITDEKSATSKWVVYKSTVPEFVPVYQYARQLDGSRESIARFAGLVRQYLVRWHYNKEKFHRVCRALHIGVTIDLAGAEVKLGRKCRLLCSNTTIEVVECDHQEVVQALSNTSIEDLGKNLRGVARYLR</sequence>
<accession>A0A642UBY8</accession>
<keyword evidence="4" id="KW-0158">Chromosome</keyword>
<evidence type="ECO:0000256" key="1">
    <source>
        <dbReference type="ARBA" id="ARBA00004123"/>
    </source>
</evidence>
<dbReference type="GeneID" id="54784455"/>
<organism evidence="8 9">
    <name type="scientific">Diutina rugosa</name>
    <name type="common">Yeast</name>
    <name type="synonym">Candida rugosa</name>
    <dbReference type="NCBI Taxonomy" id="5481"/>
    <lineage>
        <taxon>Eukaryota</taxon>
        <taxon>Fungi</taxon>
        <taxon>Dikarya</taxon>
        <taxon>Ascomycota</taxon>
        <taxon>Saccharomycotina</taxon>
        <taxon>Pichiomycetes</taxon>
        <taxon>Debaryomycetaceae</taxon>
        <taxon>Diutina</taxon>
    </lineage>
</organism>
<dbReference type="OMA" id="TAFPINQ"/>
<reference evidence="8 9" key="1">
    <citation type="submission" date="2019-07" db="EMBL/GenBank/DDBJ databases">
        <title>Genome assembly of two rare yeast pathogens: Diutina rugosa and Trichomonascus ciferrii.</title>
        <authorList>
            <person name="Mixao V."/>
            <person name="Saus E."/>
            <person name="Hansen A."/>
            <person name="Lass-Flor C."/>
            <person name="Gabaldon T."/>
        </authorList>
    </citation>
    <scope>NUCLEOTIDE SEQUENCE [LARGE SCALE GENOMIC DNA]</scope>
    <source>
        <strain evidence="8 9">CBS 613</strain>
    </source>
</reference>
<dbReference type="VEuPathDB" id="FungiDB:DIURU_005804"/>
<dbReference type="Proteomes" id="UP000449547">
    <property type="component" value="Unassembled WGS sequence"/>
</dbReference>
<evidence type="ECO:0000256" key="6">
    <source>
        <dbReference type="ARBA" id="ARBA00023328"/>
    </source>
</evidence>
<comment type="subcellular location">
    <subcellularLocation>
        <location evidence="2">Chromosome</location>
        <location evidence="2">Centromere</location>
    </subcellularLocation>
    <subcellularLocation>
        <location evidence="1">Nucleus</location>
    </subcellularLocation>
</comment>
<evidence type="ECO:0008006" key="10">
    <source>
        <dbReference type="Google" id="ProtNLM"/>
    </source>
</evidence>
<feature type="coiled-coil region" evidence="7">
    <location>
        <begin position="5"/>
        <end position="32"/>
    </location>
</feature>
<evidence type="ECO:0000313" key="9">
    <source>
        <dbReference type="Proteomes" id="UP000449547"/>
    </source>
</evidence>
<dbReference type="InterPro" id="IPR018464">
    <property type="entry name" value="CENP-O"/>
</dbReference>
<proteinExistence type="inferred from homology"/>
<dbReference type="OrthoDB" id="10050372at2759"/>
<keyword evidence="7" id="KW-0175">Coiled coil</keyword>
<dbReference type="RefSeq" id="XP_034009411.1">
    <property type="nucleotide sequence ID" value="XM_034158827.1"/>
</dbReference>
<evidence type="ECO:0000313" key="8">
    <source>
        <dbReference type="EMBL" id="KAA8896432.1"/>
    </source>
</evidence>
<name>A0A642UBY8_DIURU</name>
<evidence type="ECO:0000256" key="2">
    <source>
        <dbReference type="ARBA" id="ARBA00004584"/>
    </source>
</evidence>
<evidence type="ECO:0000256" key="4">
    <source>
        <dbReference type="ARBA" id="ARBA00022454"/>
    </source>
</evidence>
<dbReference type="AlphaFoldDB" id="A0A642UBY8"/>
<gene>
    <name evidence="8" type="ORF">DIURU_005804</name>
</gene>
<dbReference type="EMBL" id="SWFT01000165">
    <property type="protein sequence ID" value="KAA8896432.1"/>
    <property type="molecule type" value="Genomic_DNA"/>
</dbReference>
<comment type="similarity">
    <text evidence="3">Belongs to the CENP-O/MCM21 family.</text>
</comment>
<keyword evidence="6" id="KW-0137">Centromere</keyword>
<evidence type="ECO:0000256" key="7">
    <source>
        <dbReference type="SAM" id="Coils"/>
    </source>
</evidence>
<evidence type="ECO:0000256" key="5">
    <source>
        <dbReference type="ARBA" id="ARBA00023242"/>
    </source>
</evidence>
<comment type="caution">
    <text evidence="8">The sequence shown here is derived from an EMBL/GenBank/DDBJ whole genome shotgun (WGS) entry which is preliminary data.</text>
</comment>